<organism evidence="1 2">
    <name type="scientific">Candidatus Zambryskibacteria bacterium RIFCSPHIGHO2_01_FULL_46_25</name>
    <dbReference type="NCBI Taxonomy" id="1802738"/>
    <lineage>
        <taxon>Bacteria</taxon>
        <taxon>Candidatus Zambryskiibacteriota</taxon>
    </lineage>
</organism>
<dbReference type="AlphaFoldDB" id="A0A1G2SZ63"/>
<accession>A0A1G2SZ63</accession>
<reference evidence="1 2" key="1">
    <citation type="journal article" date="2016" name="Nat. Commun.">
        <title>Thousands of microbial genomes shed light on interconnected biogeochemical processes in an aquifer system.</title>
        <authorList>
            <person name="Anantharaman K."/>
            <person name="Brown C.T."/>
            <person name="Hug L.A."/>
            <person name="Sharon I."/>
            <person name="Castelle C.J."/>
            <person name="Probst A.J."/>
            <person name="Thomas B.C."/>
            <person name="Singh A."/>
            <person name="Wilkins M.J."/>
            <person name="Karaoz U."/>
            <person name="Brodie E.L."/>
            <person name="Williams K.H."/>
            <person name="Hubbard S.S."/>
            <person name="Banfield J.F."/>
        </authorList>
    </citation>
    <scope>NUCLEOTIDE SEQUENCE [LARGE SCALE GENOMIC DNA]</scope>
</reference>
<dbReference type="Proteomes" id="UP000178107">
    <property type="component" value="Unassembled WGS sequence"/>
</dbReference>
<evidence type="ECO:0000313" key="2">
    <source>
        <dbReference type="Proteomes" id="UP000178107"/>
    </source>
</evidence>
<sequence length="75" mass="8897">MKKTSSRIVPNDIPLTETEFLESYNKNMPEGYPRATLTLLEKFKEAHLSLFKGKSAWTLDQHRKRLFDWLPQNIF</sequence>
<evidence type="ECO:0000313" key="1">
    <source>
        <dbReference type="EMBL" id="OHA90336.1"/>
    </source>
</evidence>
<name>A0A1G2SZ63_9BACT</name>
<protein>
    <submittedName>
        <fullName evidence="1">Uncharacterized protein</fullName>
    </submittedName>
</protein>
<dbReference type="EMBL" id="MHVH01000005">
    <property type="protein sequence ID" value="OHA90336.1"/>
    <property type="molecule type" value="Genomic_DNA"/>
</dbReference>
<comment type="caution">
    <text evidence="1">The sequence shown here is derived from an EMBL/GenBank/DDBJ whole genome shotgun (WGS) entry which is preliminary data.</text>
</comment>
<proteinExistence type="predicted"/>
<gene>
    <name evidence="1" type="ORF">A2838_01915</name>
</gene>